<reference evidence="8" key="1">
    <citation type="journal article" date="2021" name="Genome Biol. Evol.">
        <title>A High-Quality Reference Genome for a Parasitic Bivalve with Doubly Uniparental Inheritance (Bivalvia: Unionida).</title>
        <authorList>
            <person name="Smith C.H."/>
        </authorList>
    </citation>
    <scope>NUCLEOTIDE SEQUENCE</scope>
    <source>
        <strain evidence="8">CHS0354</strain>
    </source>
</reference>
<keyword evidence="2 4" id="KW-0863">Zinc-finger</keyword>
<feature type="domain" description="RING-type" evidence="6">
    <location>
        <begin position="18"/>
        <end position="61"/>
    </location>
</feature>
<dbReference type="SMART" id="SM00184">
    <property type="entry name" value="RING"/>
    <property type="match status" value="3"/>
</dbReference>
<dbReference type="PROSITE" id="PS00518">
    <property type="entry name" value="ZF_RING_1"/>
    <property type="match status" value="1"/>
</dbReference>
<evidence type="ECO:0000259" key="6">
    <source>
        <dbReference type="PROSITE" id="PS50089"/>
    </source>
</evidence>
<dbReference type="Gene3D" id="3.30.160.60">
    <property type="entry name" value="Classic Zinc Finger"/>
    <property type="match status" value="2"/>
</dbReference>
<keyword evidence="5" id="KW-0175">Coiled coil</keyword>
<feature type="coiled-coil region" evidence="5">
    <location>
        <begin position="677"/>
        <end position="711"/>
    </location>
</feature>
<evidence type="ECO:0000256" key="3">
    <source>
        <dbReference type="ARBA" id="ARBA00022833"/>
    </source>
</evidence>
<organism evidence="8 9">
    <name type="scientific">Potamilus streckersoni</name>
    <dbReference type="NCBI Taxonomy" id="2493646"/>
    <lineage>
        <taxon>Eukaryota</taxon>
        <taxon>Metazoa</taxon>
        <taxon>Spiralia</taxon>
        <taxon>Lophotrochozoa</taxon>
        <taxon>Mollusca</taxon>
        <taxon>Bivalvia</taxon>
        <taxon>Autobranchia</taxon>
        <taxon>Heteroconchia</taxon>
        <taxon>Palaeoheterodonta</taxon>
        <taxon>Unionida</taxon>
        <taxon>Unionoidea</taxon>
        <taxon>Unionidae</taxon>
        <taxon>Ambleminae</taxon>
        <taxon>Lampsilini</taxon>
        <taxon>Potamilus</taxon>
    </lineage>
</organism>
<dbReference type="InterPro" id="IPR047153">
    <property type="entry name" value="TRIM45/56/19-like"/>
</dbReference>
<evidence type="ECO:0000256" key="5">
    <source>
        <dbReference type="SAM" id="Coils"/>
    </source>
</evidence>
<proteinExistence type="predicted"/>
<feature type="domain" description="B box-type" evidence="7">
    <location>
        <begin position="570"/>
        <end position="616"/>
    </location>
</feature>
<keyword evidence="3" id="KW-0862">Zinc</keyword>
<sequence length="847" mass="96426">MTATDGTLEDLKKQFLVCDICDYLYDNETREPRLLPCLHTYCTMCVQKLIKDELVTCPHCRQDHQVPGNDANAFKKDNNRRELLDFVTVRSKAPELICNLCGENEDDNKAVTRCFECAQFLCVNCTKSHKGCKFTKGHEIVALDSLKESSLDNFTHIQFCSVTGHQHNKLSLYCEKCEATVCIHCTATTHKDADGHKIRNIDEVSAEGMETVISQLKGIEDLRIRTTDIIEKVEQTLASLAEVEKNVNSKIEAMVKSCIEMLNRRQAELKDELSVICSNKGKVLEQQLINAKQHQQNITDSIKFAKQTLQHKNPANFLQIRKVITDRFDQLLKEPLDNFPHENDKITLKDVNLIEFQKQVLSHGRICSTSVFPPNTVVKVLDLVDAGRNRVLKLILCDYQGDPQPTDDISVQVDIKDPDNMEVKTEVNHEGKGQVTVICDATKQGWYTARVSLLEADVWDGKFQLQPLNGTDVPAHGTKASIDLLSVEEARKIYLRCPSCQEEFGFDSDCDIPILLPCLHSLGKKCSTKRLQNFNLECPTCQIVHQIQNLDEMPVDPTKAVLKEYLDIRDGSIPCSYGCQNHSNVRCMECSVFLCETCFTNHRRNFMFRDHNARVLKAIGEDETITELSKIPMCSIRGHDKKELTAFCESCDVLVCNTCALSKQHKSDTHNMEIDLMKVYDDKKAALNNEMERLRTKKNNLIHAIKAVEFERDEVKNNLHTVLNDINDSFSLCEKSLRSRREYLIIQASKFTTILIENLNTQLEQLRTHAKMTEETINLSLEKLNFCGKVVFITVEKILSQRIRDVIGKPYESHPCYRSSLSFLKDNIEEATSQTFPNLGHLLTPDV</sequence>
<dbReference type="InterPro" id="IPR003649">
    <property type="entry name" value="Bbox_C"/>
</dbReference>
<name>A0AAE0T6C1_9BIVA</name>
<dbReference type="SMART" id="SM00502">
    <property type="entry name" value="BBC"/>
    <property type="match status" value="2"/>
</dbReference>
<dbReference type="Gene3D" id="3.30.40.10">
    <property type="entry name" value="Zinc/RING finger domain, C3HC4 (zinc finger)"/>
    <property type="match status" value="2"/>
</dbReference>
<gene>
    <name evidence="8" type="ORF">CHS0354_035901</name>
</gene>
<evidence type="ECO:0000256" key="2">
    <source>
        <dbReference type="ARBA" id="ARBA00022771"/>
    </source>
</evidence>
<dbReference type="PANTHER" id="PTHR25462:SF301">
    <property type="entry name" value="E3 UBIQUITIN-PROTEIN LIGASE TRIM56-LIKE"/>
    <property type="match status" value="1"/>
</dbReference>
<dbReference type="AlphaFoldDB" id="A0AAE0T6C1"/>
<evidence type="ECO:0000259" key="7">
    <source>
        <dbReference type="PROSITE" id="PS50119"/>
    </source>
</evidence>
<dbReference type="Pfam" id="PF00643">
    <property type="entry name" value="zf-B_box"/>
    <property type="match status" value="2"/>
</dbReference>
<protein>
    <submittedName>
        <fullName evidence="8">Uncharacterized protein</fullName>
    </submittedName>
</protein>
<comment type="caution">
    <text evidence="8">The sequence shown here is derived from an EMBL/GenBank/DDBJ whole genome shotgun (WGS) entry which is preliminary data.</text>
</comment>
<dbReference type="GO" id="GO:0008270">
    <property type="term" value="F:zinc ion binding"/>
    <property type="evidence" value="ECO:0007669"/>
    <property type="project" value="UniProtKB-KW"/>
</dbReference>
<accession>A0AAE0T6C1</accession>
<feature type="domain" description="B box-type" evidence="7">
    <location>
        <begin position="93"/>
        <end position="143"/>
    </location>
</feature>
<dbReference type="Proteomes" id="UP001195483">
    <property type="component" value="Unassembled WGS sequence"/>
</dbReference>
<dbReference type="InterPro" id="IPR001841">
    <property type="entry name" value="Znf_RING"/>
</dbReference>
<reference evidence="8" key="2">
    <citation type="journal article" date="2021" name="Genome Biol. Evol.">
        <title>Developing a high-quality reference genome for a parasitic bivalve with doubly uniparental inheritance (Bivalvia: Unionida).</title>
        <authorList>
            <person name="Smith C.H."/>
        </authorList>
    </citation>
    <scope>NUCLEOTIDE SEQUENCE</scope>
    <source>
        <strain evidence="8">CHS0354</strain>
        <tissue evidence="8">Mantle</tissue>
    </source>
</reference>
<dbReference type="InterPro" id="IPR017907">
    <property type="entry name" value="Znf_RING_CS"/>
</dbReference>
<keyword evidence="1" id="KW-0479">Metal-binding</keyword>
<dbReference type="EMBL" id="JAEAOA010002095">
    <property type="protein sequence ID" value="KAK3604090.1"/>
    <property type="molecule type" value="Genomic_DNA"/>
</dbReference>
<evidence type="ECO:0000256" key="1">
    <source>
        <dbReference type="ARBA" id="ARBA00022723"/>
    </source>
</evidence>
<dbReference type="SUPFAM" id="SSF57845">
    <property type="entry name" value="B-box zinc-binding domain"/>
    <property type="match status" value="2"/>
</dbReference>
<feature type="domain" description="RING-type" evidence="6">
    <location>
        <begin position="497"/>
        <end position="542"/>
    </location>
</feature>
<evidence type="ECO:0000313" key="8">
    <source>
        <dbReference type="EMBL" id="KAK3604090.1"/>
    </source>
</evidence>
<dbReference type="InterPro" id="IPR000315">
    <property type="entry name" value="Znf_B-box"/>
</dbReference>
<dbReference type="PROSITE" id="PS50119">
    <property type="entry name" value="ZF_BBOX"/>
    <property type="match status" value="4"/>
</dbReference>
<feature type="domain" description="B box-type" evidence="7">
    <location>
        <begin position="155"/>
        <end position="201"/>
    </location>
</feature>
<dbReference type="PROSITE" id="PS50089">
    <property type="entry name" value="ZF_RING_2"/>
    <property type="match status" value="2"/>
</dbReference>
<dbReference type="SUPFAM" id="SSF57850">
    <property type="entry name" value="RING/U-box"/>
    <property type="match status" value="2"/>
</dbReference>
<dbReference type="PANTHER" id="PTHR25462">
    <property type="entry name" value="BONUS, ISOFORM C-RELATED"/>
    <property type="match status" value="1"/>
</dbReference>
<dbReference type="SMART" id="SM00336">
    <property type="entry name" value="BBOX"/>
    <property type="match status" value="4"/>
</dbReference>
<dbReference type="CDD" id="cd19756">
    <property type="entry name" value="Bbox2"/>
    <property type="match status" value="1"/>
</dbReference>
<keyword evidence="9" id="KW-1185">Reference proteome</keyword>
<reference evidence="8" key="3">
    <citation type="submission" date="2023-05" db="EMBL/GenBank/DDBJ databases">
        <authorList>
            <person name="Smith C.H."/>
        </authorList>
    </citation>
    <scope>NUCLEOTIDE SEQUENCE</scope>
    <source>
        <strain evidence="8">CHS0354</strain>
        <tissue evidence="8">Mantle</tissue>
    </source>
</reference>
<evidence type="ECO:0000313" key="9">
    <source>
        <dbReference type="Proteomes" id="UP001195483"/>
    </source>
</evidence>
<feature type="domain" description="B box-type" evidence="7">
    <location>
        <begin position="629"/>
        <end position="676"/>
    </location>
</feature>
<evidence type="ECO:0000256" key="4">
    <source>
        <dbReference type="PROSITE-ProRule" id="PRU00024"/>
    </source>
</evidence>
<dbReference type="Pfam" id="PF00097">
    <property type="entry name" value="zf-C3HC4"/>
    <property type="match status" value="1"/>
</dbReference>
<dbReference type="InterPro" id="IPR018957">
    <property type="entry name" value="Znf_C3HC4_RING-type"/>
</dbReference>
<dbReference type="InterPro" id="IPR013083">
    <property type="entry name" value="Znf_RING/FYVE/PHD"/>
</dbReference>